<accession>J9FPF2</accession>
<gene>
    <name evidence="1" type="ORF">EVA_15547</name>
</gene>
<organism evidence="1">
    <name type="scientific">gut metagenome</name>
    <dbReference type="NCBI Taxonomy" id="749906"/>
    <lineage>
        <taxon>unclassified sequences</taxon>
        <taxon>metagenomes</taxon>
        <taxon>organismal metagenomes</taxon>
    </lineage>
</organism>
<protein>
    <submittedName>
        <fullName evidence="1">Uncharacterized protein</fullName>
    </submittedName>
</protein>
<dbReference type="EMBL" id="AMCI01005329">
    <property type="protein sequence ID" value="EJW96348.1"/>
    <property type="molecule type" value="Genomic_DNA"/>
</dbReference>
<comment type="caution">
    <text evidence="1">The sequence shown here is derived from an EMBL/GenBank/DDBJ whole genome shotgun (WGS) entry which is preliminary data.</text>
</comment>
<sequence>MLDTRGTTVIGSPHLRSRGWFAPFKVWRVDIWLFRFRN</sequence>
<name>J9FPF2_9ZZZZ</name>
<evidence type="ECO:0000313" key="1">
    <source>
        <dbReference type="EMBL" id="EJW96348.1"/>
    </source>
</evidence>
<reference evidence="1" key="1">
    <citation type="journal article" date="2012" name="PLoS ONE">
        <title>Gene sets for utilization of primary and secondary nutrition supplies in the distal gut of endangered iberian lynx.</title>
        <authorList>
            <person name="Alcaide M."/>
            <person name="Messina E."/>
            <person name="Richter M."/>
            <person name="Bargiela R."/>
            <person name="Peplies J."/>
            <person name="Huws S.A."/>
            <person name="Newbold C.J."/>
            <person name="Golyshin P.N."/>
            <person name="Simon M.A."/>
            <person name="Lopez G."/>
            <person name="Yakimov M.M."/>
            <person name="Ferrer M."/>
        </authorList>
    </citation>
    <scope>NUCLEOTIDE SEQUENCE</scope>
</reference>
<proteinExistence type="predicted"/>
<dbReference type="AlphaFoldDB" id="J9FPF2"/>